<evidence type="ECO:0000313" key="2">
    <source>
        <dbReference type="Proteomes" id="UP000886520"/>
    </source>
</evidence>
<dbReference type="OrthoDB" id="10607525at2759"/>
<protein>
    <submittedName>
        <fullName evidence="1">Uncharacterized protein</fullName>
    </submittedName>
</protein>
<organism evidence="1 2">
    <name type="scientific">Adiantum capillus-veneris</name>
    <name type="common">Maidenhair fern</name>
    <dbReference type="NCBI Taxonomy" id="13818"/>
    <lineage>
        <taxon>Eukaryota</taxon>
        <taxon>Viridiplantae</taxon>
        <taxon>Streptophyta</taxon>
        <taxon>Embryophyta</taxon>
        <taxon>Tracheophyta</taxon>
        <taxon>Polypodiopsida</taxon>
        <taxon>Polypodiidae</taxon>
        <taxon>Polypodiales</taxon>
        <taxon>Pteridineae</taxon>
        <taxon>Pteridaceae</taxon>
        <taxon>Vittarioideae</taxon>
        <taxon>Adiantum</taxon>
    </lineage>
</organism>
<keyword evidence="2" id="KW-1185">Reference proteome</keyword>
<comment type="caution">
    <text evidence="1">The sequence shown here is derived from an EMBL/GenBank/DDBJ whole genome shotgun (WGS) entry which is preliminary data.</text>
</comment>
<dbReference type="Proteomes" id="UP000886520">
    <property type="component" value="Chromosome 13"/>
</dbReference>
<dbReference type="AlphaFoldDB" id="A0A9D4UPF5"/>
<dbReference type="EMBL" id="JABFUD020000013">
    <property type="protein sequence ID" value="KAI5071670.1"/>
    <property type="molecule type" value="Genomic_DNA"/>
</dbReference>
<name>A0A9D4UPF5_ADICA</name>
<proteinExistence type="predicted"/>
<gene>
    <name evidence="1" type="ORF">GOP47_0013921</name>
</gene>
<evidence type="ECO:0000313" key="1">
    <source>
        <dbReference type="EMBL" id="KAI5071670.1"/>
    </source>
</evidence>
<sequence length="324" mass="36710">MEKERCKQAIQNYWTDNHIIEGQLQSLQLWLAWWDARASHWIDQFLTHHKDLGFVPSTNLSESKHASIHATHGATKYVSLYEATAVDLCLAVRQSEKYKSFMDGKYHGIGPDLKQLAERLMEGHTTRAIEKKVIDLTASTMDAAGLASSEYMRQPMEQVSLRRKRKLDHSTPIHETDSHRPEYNTITTCRAIPQCPSFKVQQVKESEVAKSTWAIRRSPPKAKVSCFGLIKETGERCGVEININGGTTLHGVPAPCFKGRRRYPGGTQEQVIWFCNSNVQHAWNVHGSVIFPPSPTPGVWPISNGNISIFRRDKFIVKVRLCFG</sequence>
<accession>A0A9D4UPF5</accession>
<reference evidence="1" key="1">
    <citation type="submission" date="2021-01" db="EMBL/GenBank/DDBJ databases">
        <title>Adiantum capillus-veneris genome.</title>
        <authorList>
            <person name="Fang Y."/>
            <person name="Liao Q."/>
        </authorList>
    </citation>
    <scope>NUCLEOTIDE SEQUENCE</scope>
    <source>
        <strain evidence="1">H3</strain>
        <tissue evidence="1">Leaf</tissue>
    </source>
</reference>